<gene>
    <name evidence="1" type="ORF">H6B30_13870</name>
</gene>
<reference evidence="1 2" key="1">
    <citation type="journal article" date="2021" name="Sci. Rep.">
        <title>The distribution of antibiotic resistance genes in chicken gut microbiota commensals.</title>
        <authorList>
            <person name="Juricova H."/>
            <person name="Matiasovicova J."/>
            <person name="Kubasova T."/>
            <person name="Cejkova D."/>
            <person name="Rychlik I."/>
        </authorList>
    </citation>
    <scope>NUCLEOTIDE SEQUENCE [LARGE SCALE GENOMIC DNA]</scope>
    <source>
        <strain evidence="1 2">An819</strain>
    </source>
</reference>
<keyword evidence="2" id="KW-1185">Reference proteome</keyword>
<proteinExistence type="predicted"/>
<dbReference type="AlphaFoldDB" id="A0A939B5U8"/>
<sequence>MKKTFVTYGDDNYRESLERIGREARATGVFDSVRLYTPADLPEPFASYTRDYPRGGGYWLWKPFVIVSELDRAAEGDIVVYADAGCTLMPHADWQRYFDAVDGREELFFLAEGKSAKWCKKEVFDYFGTRRDAWKNASQVQATFIIARKSGRNEVLRRWYDLAVAHPELFVDAAAGSEQHPRFREHRHDQAVLTACVCASDRPRAFRLDVEKVERRHAGGQAVFASRISNGQVRGNGRVKGRLAGWLERLLVNPLKVASARLLFALSRG</sequence>
<organism evidence="1 2">
    <name type="scientific">Marseilla massiliensis</name>
    <dbReference type="NCBI Taxonomy" id="1841864"/>
    <lineage>
        <taxon>Bacteria</taxon>
        <taxon>Pseudomonadati</taxon>
        <taxon>Bacteroidota</taxon>
        <taxon>Bacteroidia</taxon>
        <taxon>Bacteroidales</taxon>
        <taxon>Prevotellaceae</taxon>
        <taxon>Marseilla</taxon>
    </lineage>
</organism>
<protein>
    <submittedName>
        <fullName evidence="1">Uncharacterized protein</fullName>
    </submittedName>
</protein>
<comment type="caution">
    <text evidence="1">The sequence shown here is derived from an EMBL/GenBank/DDBJ whole genome shotgun (WGS) entry which is preliminary data.</text>
</comment>
<evidence type="ECO:0000313" key="2">
    <source>
        <dbReference type="Proteomes" id="UP000764045"/>
    </source>
</evidence>
<accession>A0A939B5U8</accession>
<dbReference type="Proteomes" id="UP000764045">
    <property type="component" value="Unassembled WGS sequence"/>
</dbReference>
<evidence type="ECO:0000313" key="1">
    <source>
        <dbReference type="EMBL" id="MBM6662816.1"/>
    </source>
</evidence>
<name>A0A939B5U8_9BACT</name>
<dbReference type="RefSeq" id="WP_205111595.1">
    <property type="nucleotide sequence ID" value="NZ_JACJJL010000030.1"/>
</dbReference>
<dbReference type="EMBL" id="JACJJL010000030">
    <property type="protein sequence ID" value="MBM6662816.1"/>
    <property type="molecule type" value="Genomic_DNA"/>
</dbReference>